<protein>
    <submittedName>
        <fullName evidence="2">Uncharacterized protein</fullName>
    </submittedName>
</protein>
<dbReference type="EMBL" id="KQ978782">
    <property type="protein sequence ID" value="KYN28473.1"/>
    <property type="molecule type" value="Genomic_DNA"/>
</dbReference>
<organism evidence="2 3">
    <name type="scientific">Trachymyrmex cornetzi</name>
    <dbReference type="NCBI Taxonomy" id="471704"/>
    <lineage>
        <taxon>Eukaryota</taxon>
        <taxon>Metazoa</taxon>
        <taxon>Ecdysozoa</taxon>
        <taxon>Arthropoda</taxon>
        <taxon>Hexapoda</taxon>
        <taxon>Insecta</taxon>
        <taxon>Pterygota</taxon>
        <taxon>Neoptera</taxon>
        <taxon>Endopterygota</taxon>
        <taxon>Hymenoptera</taxon>
        <taxon>Apocrita</taxon>
        <taxon>Aculeata</taxon>
        <taxon>Formicoidea</taxon>
        <taxon>Formicidae</taxon>
        <taxon>Myrmicinae</taxon>
        <taxon>Trachymyrmex</taxon>
    </lineage>
</organism>
<dbReference type="AlphaFoldDB" id="A0A195EJP3"/>
<feature type="region of interest" description="Disordered" evidence="1">
    <location>
        <begin position="95"/>
        <end position="116"/>
    </location>
</feature>
<evidence type="ECO:0000313" key="2">
    <source>
        <dbReference type="EMBL" id="KYN28473.1"/>
    </source>
</evidence>
<reference evidence="2 3" key="1">
    <citation type="submission" date="2015-09" db="EMBL/GenBank/DDBJ databases">
        <title>Trachymyrmex cornetzi WGS genome.</title>
        <authorList>
            <person name="Nygaard S."/>
            <person name="Hu H."/>
            <person name="Boomsma J."/>
            <person name="Zhang G."/>
        </authorList>
    </citation>
    <scope>NUCLEOTIDE SEQUENCE [LARGE SCALE GENOMIC DNA]</scope>
    <source>
        <strain evidence="2">Tcor2-1</strain>
        <tissue evidence="2">Whole body</tissue>
    </source>
</reference>
<proteinExistence type="predicted"/>
<keyword evidence="3" id="KW-1185">Reference proteome</keyword>
<gene>
    <name evidence="2" type="ORF">ALC57_02200</name>
</gene>
<sequence>MTLKEPTPERVSFTRQENGSPLAGTFPRRSSCGLCRTTDITDGMRESTRALPSISSSRFRELSLFIPRGRAERKRRNARRFVCIALATLGCLEPAREREKGRERERERERERTSTLPRKIRARSFLRAYAL</sequence>
<evidence type="ECO:0000313" key="3">
    <source>
        <dbReference type="Proteomes" id="UP000078492"/>
    </source>
</evidence>
<dbReference type="Proteomes" id="UP000078492">
    <property type="component" value="Unassembled WGS sequence"/>
</dbReference>
<feature type="compositionally biased region" description="Basic and acidic residues" evidence="1">
    <location>
        <begin position="95"/>
        <end position="113"/>
    </location>
</feature>
<accession>A0A195EJP3</accession>
<evidence type="ECO:0000256" key="1">
    <source>
        <dbReference type="SAM" id="MobiDB-lite"/>
    </source>
</evidence>
<name>A0A195EJP3_9HYME</name>
<feature type="region of interest" description="Disordered" evidence="1">
    <location>
        <begin position="1"/>
        <end position="28"/>
    </location>
</feature>